<feature type="domain" description="MaoC-like" evidence="2">
    <location>
        <begin position="164"/>
        <end position="217"/>
    </location>
</feature>
<evidence type="ECO:0000256" key="1">
    <source>
        <dbReference type="ARBA" id="ARBA00005254"/>
    </source>
</evidence>
<dbReference type="EMBL" id="JBHSAY010000003">
    <property type="protein sequence ID" value="MFC4129244.1"/>
    <property type="molecule type" value="Genomic_DNA"/>
</dbReference>
<dbReference type="SUPFAM" id="SSF54637">
    <property type="entry name" value="Thioesterase/thiol ester dehydrase-isomerase"/>
    <property type="match status" value="2"/>
</dbReference>
<dbReference type="Gene3D" id="3.10.129.10">
    <property type="entry name" value="Hotdog Thioesterase"/>
    <property type="match status" value="1"/>
</dbReference>
<comment type="caution">
    <text evidence="3">The sequence shown here is derived from an EMBL/GenBank/DDBJ whole genome shotgun (WGS) entry which is preliminary data.</text>
</comment>
<dbReference type="PANTHER" id="PTHR43841">
    <property type="entry name" value="3-HYDROXYACYL-THIOESTER DEHYDRATASE HTDX-RELATED"/>
    <property type="match status" value="1"/>
</dbReference>
<protein>
    <submittedName>
        <fullName evidence="3">MaoC family dehydratase</fullName>
    </submittedName>
</protein>
<accession>A0ABV8LET2</accession>
<reference evidence="4" key="1">
    <citation type="journal article" date="2019" name="Int. J. Syst. Evol. Microbiol.">
        <title>The Global Catalogue of Microorganisms (GCM) 10K type strain sequencing project: providing services to taxonomists for standard genome sequencing and annotation.</title>
        <authorList>
            <consortium name="The Broad Institute Genomics Platform"/>
            <consortium name="The Broad Institute Genome Sequencing Center for Infectious Disease"/>
            <person name="Wu L."/>
            <person name="Ma J."/>
        </authorList>
    </citation>
    <scope>NUCLEOTIDE SEQUENCE [LARGE SCALE GENOMIC DNA]</scope>
    <source>
        <strain evidence="4">CGMCC 4.7289</strain>
    </source>
</reference>
<evidence type="ECO:0000259" key="2">
    <source>
        <dbReference type="Pfam" id="PF01575"/>
    </source>
</evidence>
<dbReference type="InterPro" id="IPR029069">
    <property type="entry name" value="HotDog_dom_sf"/>
</dbReference>
<dbReference type="InterPro" id="IPR002539">
    <property type="entry name" value="MaoC-like_dom"/>
</dbReference>
<gene>
    <name evidence="3" type="ORF">ACFOZ4_01295</name>
</gene>
<dbReference type="Pfam" id="PF01575">
    <property type="entry name" value="MaoC_dehydratas"/>
    <property type="match status" value="1"/>
</dbReference>
<name>A0ABV8LET2_9ACTN</name>
<proteinExistence type="inferred from homology"/>
<dbReference type="PRINTS" id="PR01483">
    <property type="entry name" value="FASYNTHASE"/>
</dbReference>
<keyword evidence="4" id="KW-1185">Reference proteome</keyword>
<evidence type="ECO:0000313" key="3">
    <source>
        <dbReference type="EMBL" id="MFC4129244.1"/>
    </source>
</evidence>
<dbReference type="Proteomes" id="UP001595816">
    <property type="component" value="Unassembled WGS sequence"/>
</dbReference>
<evidence type="ECO:0000313" key="4">
    <source>
        <dbReference type="Proteomes" id="UP001595816"/>
    </source>
</evidence>
<dbReference type="InterPro" id="IPR003965">
    <property type="entry name" value="Fatty_acid_synthase"/>
</dbReference>
<sequence>MLLRAAASLLPRPRPAVLPSTVVEFAAASSVPSVAAYNAVCGYALRDELPPTYPHIMAFGPTMRLMSGGDFPFPVVGLVHIANSHIVHGPLPLGASLEFTVVARDLRAHRRGRQFDVVTTASLNGGVVWEETSTYLRRGAPSDLPATPEEHLEGPPSAVLRFAADAGRRYAAVSGDHNPIHTSLLGARAFGFARPIAHGMYTLARVLAATRPSASAVTARFRSPIFLRSSAELRSSSAAAELRSARSGDRSHLFVEFS</sequence>
<organism evidence="3 4">
    <name type="scientific">Hamadaea flava</name>
    <dbReference type="NCBI Taxonomy" id="1742688"/>
    <lineage>
        <taxon>Bacteria</taxon>
        <taxon>Bacillati</taxon>
        <taxon>Actinomycetota</taxon>
        <taxon>Actinomycetes</taxon>
        <taxon>Micromonosporales</taxon>
        <taxon>Micromonosporaceae</taxon>
        <taxon>Hamadaea</taxon>
    </lineage>
</organism>
<dbReference type="PANTHER" id="PTHR43841:SF3">
    <property type="entry name" value="(3R)-HYDROXYACYL-ACP DEHYDRATASE SUBUNIT HADB"/>
    <property type="match status" value="1"/>
</dbReference>
<comment type="similarity">
    <text evidence="1">Belongs to the enoyl-CoA hydratase/isomerase family.</text>
</comment>